<proteinExistence type="predicted"/>
<dbReference type="Proteomes" id="UP000194873">
    <property type="component" value="Unassembled WGS sequence"/>
</dbReference>
<evidence type="ECO:0000313" key="1">
    <source>
        <dbReference type="EMBL" id="OUJ76291.1"/>
    </source>
</evidence>
<dbReference type="OrthoDB" id="962154at2"/>
<accession>A0A243WMH4</accession>
<dbReference type="EMBL" id="MTSE01000001">
    <property type="protein sequence ID" value="OUJ76291.1"/>
    <property type="molecule type" value="Genomic_DNA"/>
</dbReference>
<dbReference type="SUPFAM" id="SSF54909">
    <property type="entry name" value="Dimeric alpha+beta barrel"/>
    <property type="match status" value="1"/>
</dbReference>
<sequence length="99" mass="11075">MLYARILQGLLNTGAAPQAVDLYQNEVGPVLKQQPGYVTSRFLTNTENNKCLAVILWDNEEHREAAESSETLQAVFNHLAPCFDGTPTIDYYEVAVQIF</sequence>
<dbReference type="Gene3D" id="3.30.70.100">
    <property type="match status" value="1"/>
</dbReference>
<evidence type="ECO:0000313" key="2">
    <source>
        <dbReference type="Proteomes" id="UP000194873"/>
    </source>
</evidence>
<dbReference type="InterPro" id="IPR011008">
    <property type="entry name" value="Dimeric_a/b-barrel"/>
</dbReference>
<gene>
    <name evidence="1" type="ORF">BXP70_03280</name>
</gene>
<reference evidence="1 2" key="1">
    <citation type="submission" date="2017-01" db="EMBL/GenBank/DDBJ databases">
        <title>A new Hymenobacter.</title>
        <authorList>
            <person name="Liang Y."/>
            <person name="Feng F."/>
        </authorList>
    </citation>
    <scope>NUCLEOTIDE SEQUENCE [LARGE SCALE GENOMIC DNA]</scope>
    <source>
        <strain evidence="1">MIMBbqt21</strain>
    </source>
</reference>
<comment type="caution">
    <text evidence="1">The sequence shown here is derived from an EMBL/GenBank/DDBJ whole genome shotgun (WGS) entry which is preliminary data.</text>
</comment>
<keyword evidence="2" id="KW-1185">Reference proteome</keyword>
<organism evidence="1 2">
    <name type="scientific">Hymenobacter crusticola</name>
    <dbReference type="NCBI Taxonomy" id="1770526"/>
    <lineage>
        <taxon>Bacteria</taxon>
        <taxon>Pseudomonadati</taxon>
        <taxon>Bacteroidota</taxon>
        <taxon>Cytophagia</taxon>
        <taxon>Cytophagales</taxon>
        <taxon>Hymenobacteraceae</taxon>
        <taxon>Hymenobacter</taxon>
    </lineage>
</organism>
<dbReference type="RefSeq" id="WP_086592547.1">
    <property type="nucleotide sequence ID" value="NZ_MTSE01000001.1"/>
</dbReference>
<protein>
    <submittedName>
        <fullName evidence="1">Uncharacterized protein</fullName>
    </submittedName>
</protein>
<name>A0A243WMH4_9BACT</name>
<dbReference type="AlphaFoldDB" id="A0A243WMH4"/>